<evidence type="ECO:0000256" key="8">
    <source>
        <dbReference type="SAM" id="MobiDB-lite"/>
    </source>
</evidence>
<name>A0AAD4WL28_PRUDU</name>
<dbReference type="InterPro" id="IPR011009">
    <property type="entry name" value="Kinase-like_dom_sf"/>
</dbReference>
<keyword evidence="2" id="KW-0723">Serine/threonine-protein kinase</keyword>
<dbReference type="EMBL" id="JAJFAZ020000002">
    <property type="protein sequence ID" value="KAI5344206.1"/>
    <property type="molecule type" value="Genomic_DNA"/>
</dbReference>
<accession>A0AAD4WL28</accession>
<dbReference type="InterPro" id="IPR045874">
    <property type="entry name" value="LRK10/LRL21-25-like"/>
</dbReference>
<evidence type="ECO:0000256" key="5">
    <source>
        <dbReference type="ARBA" id="ARBA00022989"/>
    </source>
</evidence>
<comment type="caution">
    <text evidence="9">The sequence shown here is derived from an EMBL/GenBank/DDBJ whole genome shotgun (WGS) entry which is preliminary data.</text>
</comment>
<dbReference type="Gene3D" id="3.30.200.20">
    <property type="entry name" value="Phosphorylase Kinase, domain 1"/>
    <property type="match status" value="1"/>
</dbReference>
<keyword evidence="2" id="KW-0418">Kinase</keyword>
<keyword evidence="10" id="KW-1185">Reference proteome</keyword>
<organism evidence="9 10">
    <name type="scientific">Prunus dulcis</name>
    <name type="common">Almond</name>
    <name type="synonym">Amygdalus dulcis</name>
    <dbReference type="NCBI Taxonomy" id="3755"/>
    <lineage>
        <taxon>Eukaryota</taxon>
        <taxon>Viridiplantae</taxon>
        <taxon>Streptophyta</taxon>
        <taxon>Embryophyta</taxon>
        <taxon>Tracheophyta</taxon>
        <taxon>Spermatophyta</taxon>
        <taxon>Magnoliopsida</taxon>
        <taxon>eudicotyledons</taxon>
        <taxon>Gunneridae</taxon>
        <taxon>Pentapetalae</taxon>
        <taxon>rosids</taxon>
        <taxon>fabids</taxon>
        <taxon>Rosales</taxon>
        <taxon>Rosaceae</taxon>
        <taxon>Amygdaloideae</taxon>
        <taxon>Amygdaleae</taxon>
        <taxon>Prunus</taxon>
    </lineage>
</organism>
<protein>
    <recommendedName>
        <fullName evidence="11">Serine-threonine/tyrosine-protein kinase catalytic domain-containing protein</fullName>
    </recommendedName>
</protein>
<keyword evidence="6" id="KW-0472">Membrane</keyword>
<keyword evidence="7" id="KW-0325">Glycoprotein</keyword>
<dbReference type="AlphaFoldDB" id="A0AAD4WL28"/>
<dbReference type="Proteomes" id="UP001054821">
    <property type="component" value="Chromosome 2"/>
</dbReference>
<dbReference type="PANTHER" id="PTHR27009">
    <property type="entry name" value="RUST RESISTANCE KINASE LR10-RELATED"/>
    <property type="match status" value="1"/>
</dbReference>
<evidence type="ECO:0000256" key="7">
    <source>
        <dbReference type="ARBA" id="ARBA00023180"/>
    </source>
</evidence>
<evidence type="ECO:0000313" key="10">
    <source>
        <dbReference type="Proteomes" id="UP001054821"/>
    </source>
</evidence>
<sequence>MERSSFPPTKEVQSMEDIAQSSHDRGVEDGIRKAREVELNPKGSERYKILTIPPTKVREIQLSTKNSLHKRPNSSNGNGEEFINELGTIGHIHHVNVVRLVGFYADGFRRALVYEFFSSGCKTTFHQRAKRLGSLVWMSCKILP</sequence>
<evidence type="ECO:0000256" key="6">
    <source>
        <dbReference type="ARBA" id="ARBA00023136"/>
    </source>
</evidence>
<evidence type="ECO:0000256" key="4">
    <source>
        <dbReference type="ARBA" id="ARBA00022729"/>
    </source>
</evidence>
<dbReference type="GO" id="GO:0004674">
    <property type="term" value="F:protein serine/threonine kinase activity"/>
    <property type="evidence" value="ECO:0007669"/>
    <property type="project" value="UniProtKB-KW"/>
</dbReference>
<gene>
    <name evidence="9" type="ORF">L3X38_012083</name>
</gene>
<evidence type="ECO:0008006" key="11">
    <source>
        <dbReference type="Google" id="ProtNLM"/>
    </source>
</evidence>
<dbReference type="GO" id="GO:0016020">
    <property type="term" value="C:membrane"/>
    <property type="evidence" value="ECO:0007669"/>
    <property type="project" value="UniProtKB-SubCell"/>
</dbReference>
<evidence type="ECO:0000256" key="2">
    <source>
        <dbReference type="ARBA" id="ARBA00022527"/>
    </source>
</evidence>
<feature type="region of interest" description="Disordered" evidence="8">
    <location>
        <begin position="1"/>
        <end position="32"/>
    </location>
</feature>
<evidence type="ECO:0000256" key="1">
    <source>
        <dbReference type="ARBA" id="ARBA00004479"/>
    </source>
</evidence>
<keyword evidence="2" id="KW-0808">Transferase</keyword>
<feature type="compositionally biased region" description="Basic and acidic residues" evidence="8">
    <location>
        <begin position="22"/>
        <end position="32"/>
    </location>
</feature>
<evidence type="ECO:0000256" key="3">
    <source>
        <dbReference type="ARBA" id="ARBA00022692"/>
    </source>
</evidence>
<evidence type="ECO:0000313" key="9">
    <source>
        <dbReference type="EMBL" id="KAI5344206.1"/>
    </source>
</evidence>
<comment type="subcellular location">
    <subcellularLocation>
        <location evidence="1">Membrane</location>
        <topology evidence="1">Single-pass type I membrane protein</topology>
    </subcellularLocation>
</comment>
<proteinExistence type="predicted"/>
<keyword evidence="3" id="KW-0812">Transmembrane</keyword>
<keyword evidence="4" id="KW-0732">Signal</keyword>
<keyword evidence="5" id="KW-1133">Transmembrane helix</keyword>
<reference evidence="9 10" key="1">
    <citation type="journal article" date="2022" name="G3 (Bethesda)">
        <title>Whole-genome sequence and methylome profiling of the almond [Prunus dulcis (Mill.) D.A. Webb] cultivar 'Nonpareil'.</title>
        <authorList>
            <person name="D'Amico-Willman K.M."/>
            <person name="Ouma W.Z."/>
            <person name="Meulia T."/>
            <person name="Sideli G.M."/>
            <person name="Gradziel T.M."/>
            <person name="Fresnedo-Ramirez J."/>
        </authorList>
    </citation>
    <scope>NUCLEOTIDE SEQUENCE [LARGE SCALE GENOMIC DNA]</scope>
    <source>
        <strain evidence="9">Clone GOH B32 T37-40</strain>
    </source>
</reference>
<dbReference type="SUPFAM" id="SSF56112">
    <property type="entry name" value="Protein kinase-like (PK-like)"/>
    <property type="match status" value="1"/>
</dbReference>